<keyword evidence="5 12" id="KW-0812">Transmembrane</keyword>
<evidence type="ECO:0000313" key="13">
    <source>
        <dbReference type="EMBL" id="KAI8045899.1"/>
    </source>
</evidence>
<dbReference type="GO" id="GO:0006814">
    <property type="term" value="P:sodium ion transport"/>
    <property type="evidence" value="ECO:0007669"/>
    <property type="project" value="UniProtKB-KW"/>
</dbReference>
<dbReference type="AlphaFoldDB" id="A0A9P9Z065"/>
<evidence type="ECO:0000256" key="7">
    <source>
        <dbReference type="ARBA" id="ARBA00023053"/>
    </source>
</evidence>
<dbReference type="GO" id="GO:0015293">
    <property type="term" value="F:symporter activity"/>
    <property type="evidence" value="ECO:0007669"/>
    <property type="project" value="TreeGrafter"/>
</dbReference>
<feature type="region of interest" description="Disordered" evidence="11">
    <location>
        <begin position="830"/>
        <end position="850"/>
    </location>
</feature>
<comment type="subcellular location">
    <subcellularLocation>
        <location evidence="1">Cell membrane</location>
        <topology evidence="1">Multi-pass membrane protein</topology>
    </subcellularLocation>
</comment>
<dbReference type="EMBL" id="JAMKOV010000001">
    <property type="protein sequence ID" value="KAI8045899.1"/>
    <property type="molecule type" value="Genomic_DNA"/>
</dbReference>
<gene>
    <name evidence="13" type="ORF">M5D96_002088</name>
</gene>
<evidence type="ECO:0000256" key="3">
    <source>
        <dbReference type="ARBA" id="ARBA00022448"/>
    </source>
</evidence>
<dbReference type="PANTHER" id="PTHR42985">
    <property type="entry name" value="SODIUM-COUPLED MONOCARBOXYLATE TRANSPORTER"/>
    <property type="match status" value="1"/>
</dbReference>
<feature type="transmembrane region" description="Helical" evidence="12">
    <location>
        <begin position="456"/>
        <end position="480"/>
    </location>
</feature>
<dbReference type="Pfam" id="PF00474">
    <property type="entry name" value="SSF"/>
    <property type="match status" value="2"/>
</dbReference>
<evidence type="ECO:0000256" key="4">
    <source>
        <dbReference type="ARBA" id="ARBA00022475"/>
    </source>
</evidence>
<evidence type="ECO:0000256" key="5">
    <source>
        <dbReference type="ARBA" id="ARBA00022692"/>
    </source>
</evidence>
<feature type="transmembrane region" description="Helical" evidence="12">
    <location>
        <begin position="304"/>
        <end position="324"/>
    </location>
</feature>
<dbReference type="InterPro" id="IPR051163">
    <property type="entry name" value="Sodium:Solute_Symporter_SSF"/>
</dbReference>
<feature type="transmembrane region" description="Helical" evidence="12">
    <location>
        <begin position="775"/>
        <end position="797"/>
    </location>
</feature>
<comment type="caution">
    <text evidence="13">The sequence shown here is derived from an EMBL/GenBank/DDBJ whole genome shotgun (WGS) entry which is preliminary data.</text>
</comment>
<feature type="transmembrane region" description="Helical" evidence="12">
    <location>
        <begin position="271"/>
        <end position="292"/>
    </location>
</feature>
<keyword evidence="4" id="KW-1003">Cell membrane</keyword>
<keyword evidence="14" id="KW-1185">Reference proteome</keyword>
<organism evidence="13 14">
    <name type="scientific">Drosophila gunungcola</name>
    <name type="common">fruit fly</name>
    <dbReference type="NCBI Taxonomy" id="103775"/>
    <lineage>
        <taxon>Eukaryota</taxon>
        <taxon>Metazoa</taxon>
        <taxon>Ecdysozoa</taxon>
        <taxon>Arthropoda</taxon>
        <taxon>Hexapoda</taxon>
        <taxon>Insecta</taxon>
        <taxon>Pterygota</taxon>
        <taxon>Neoptera</taxon>
        <taxon>Endopterygota</taxon>
        <taxon>Diptera</taxon>
        <taxon>Brachycera</taxon>
        <taxon>Muscomorpha</taxon>
        <taxon>Ephydroidea</taxon>
        <taxon>Drosophilidae</taxon>
        <taxon>Drosophila</taxon>
        <taxon>Sophophora</taxon>
    </lineage>
</organism>
<evidence type="ECO:0000256" key="1">
    <source>
        <dbReference type="ARBA" id="ARBA00004651"/>
    </source>
</evidence>
<feature type="transmembrane region" description="Helical" evidence="12">
    <location>
        <begin position="141"/>
        <end position="166"/>
    </location>
</feature>
<feature type="transmembrane region" description="Helical" evidence="12">
    <location>
        <begin position="646"/>
        <end position="666"/>
    </location>
</feature>
<keyword evidence="9 12" id="KW-0472">Membrane</keyword>
<evidence type="ECO:0000313" key="14">
    <source>
        <dbReference type="Proteomes" id="UP001059596"/>
    </source>
</evidence>
<feature type="transmembrane region" description="Helical" evidence="12">
    <location>
        <begin position="245"/>
        <end position="265"/>
    </location>
</feature>
<accession>A0A9P9Z065</accession>
<dbReference type="InterPro" id="IPR001734">
    <property type="entry name" value="Na/solute_symporter"/>
</dbReference>
<dbReference type="NCBIfam" id="TIGR00813">
    <property type="entry name" value="sss"/>
    <property type="match status" value="1"/>
</dbReference>
<evidence type="ECO:0000256" key="2">
    <source>
        <dbReference type="ARBA" id="ARBA00006434"/>
    </source>
</evidence>
<reference evidence="13" key="1">
    <citation type="journal article" date="2023" name="Genome Biol. Evol.">
        <title>Long-read-based Genome Assembly of Drosophila gunungcola Reveals Fewer Chemosensory Genes in Flower-breeding Species.</title>
        <authorList>
            <person name="Negi A."/>
            <person name="Liao B.Y."/>
            <person name="Yeh S.D."/>
        </authorList>
    </citation>
    <scope>NUCLEOTIDE SEQUENCE</scope>
    <source>
        <strain evidence="13">Sukarami</strain>
    </source>
</reference>
<protein>
    <recommendedName>
        <fullName evidence="15">Sodium-coupled monocarboxylate transporter 1</fullName>
    </recommendedName>
</protein>
<name>A0A9P9Z065_9MUSC</name>
<evidence type="ECO:0000256" key="11">
    <source>
        <dbReference type="SAM" id="MobiDB-lite"/>
    </source>
</evidence>
<keyword evidence="10" id="KW-0739">Sodium transport</keyword>
<dbReference type="PANTHER" id="PTHR42985:SF5">
    <property type="entry name" value="FI02094P-RELATED"/>
    <property type="match status" value="1"/>
</dbReference>
<dbReference type="GO" id="GO:0005886">
    <property type="term" value="C:plasma membrane"/>
    <property type="evidence" value="ECO:0007669"/>
    <property type="project" value="UniProtKB-SubCell"/>
</dbReference>
<feature type="compositionally biased region" description="Polar residues" evidence="11">
    <location>
        <begin position="834"/>
        <end position="844"/>
    </location>
</feature>
<keyword evidence="7" id="KW-0915">Sodium</keyword>
<feature type="transmembrane region" description="Helical" evidence="12">
    <location>
        <begin position="599"/>
        <end position="625"/>
    </location>
</feature>
<proteinExistence type="inferred from homology"/>
<evidence type="ECO:0000256" key="9">
    <source>
        <dbReference type="ARBA" id="ARBA00023136"/>
    </source>
</evidence>
<evidence type="ECO:0000256" key="6">
    <source>
        <dbReference type="ARBA" id="ARBA00022989"/>
    </source>
</evidence>
<comment type="similarity">
    <text evidence="2">Belongs to the sodium:solute symporter (SSF) (TC 2.A.21) family.</text>
</comment>
<feature type="transmembrane region" description="Helical" evidence="12">
    <location>
        <begin position="427"/>
        <end position="444"/>
    </location>
</feature>
<dbReference type="PROSITE" id="PS50283">
    <property type="entry name" value="NA_SOLUT_SYMP_3"/>
    <property type="match status" value="2"/>
</dbReference>
<evidence type="ECO:0000256" key="12">
    <source>
        <dbReference type="SAM" id="Phobius"/>
    </source>
</evidence>
<dbReference type="Proteomes" id="UP001059596">
    <property type="component" value="Chromosome 3R"/>
</dbReference>
<evidence type="ECO:0000256" key="8">
    <source>
        <dbReference type="ARBA" id="ARBA00023065"/>
    </source>
</evidence>
<evidence type="ECO:0008006" key="15">
    <source>
        <dbReference type="Google" id="ProtNLM"/>
    </source>
</evidence>
<evidence type="ECO:0000256" key="10">
    <source>
        <dbReference type="ARBA" id="ARBA00023201"/>
    </source>
</evidence>
<dbReference type="InterPro" id="IPR038377">
    <property type="entry name" value="Na/Glc_symporter_sf"/>
</dbReference>
<feature type="transmembrane region" description="Helical" evidence="12">
    <location>
        <begin position="389"/>
        <end position="407"/>
    </location>
</feature>
<dbReference type="Gene3D" id="1.20.1730.10">
    <property type="entry name" value="Sodium/glucose cotransporter"/>
    <property type="match status" value="2"/>
</dbReference>
<dbReference type="CDD" id="cd11492">
    <property type="entry name" value="SLC5sbd_NIS-SMVT"/>
    <property type="match status" value="1"/>
</dbReference>
<feature type="transmembrane region" description="Helical" evidence="12">
    <location>
        <begin position="542"/>
        <end position="565"/>
    </location>
</feature>
<feature type="transmembrane region" description="Helical" evidence="12">
    <location>
        <begin position="678"/>
        <end position="700"/>
    </location>
</feature>
<keyword evidence="6 12" id="KW-1133">Transmembrane helix</keyword>
<feature type="transmembrane region" description="Helical" evidence="12">
    <location>
        <begin position="712"/>
        <end position="732"/>
    </location>
</feature>
<sequence>MLWLPVALYVPAITYNQVTGTGIHVITPIVCTICTFYTCVGGLKAVIWTDVIQSFVMFGSILAVCIKGTFDVGGLGVVLDRNVSGGRLNVPEWTWDPTVRLSMLSVILGGTLHKIQSSDVNQVSIQRFLSLPSYDQAKRCMLVFTLLLIFLLSCCSYMGLVSYAVYHDCDPISTKLAAAVDQLPSLLMMRTLGSLPGLPGLFVSGVFSAALSSLSTGLNSLACVITQDIVRPLLKKPMTERQTAFWLRAIVVVCGFSCLGMVNVVEKLGQVVPLATSTAAVSMGPLLGIYCMGVGLPWIKGKSVLIGSLVSFLVVAWICVKAQLAQMNGEIRYPKLPISVDGCDYAFDNHTVYETIHGYRPSERNLYHLSFLWYTALGGYFERRFDRRVRIFGSCLFVVMNILWQPICIYVPALTLNQVSGISVNKIVPFTSFVCILYTSVGGIKGVVWTDVIQGIVMFGSMAIVIVKGTMDLGGLSVVLDHNRQYDRLVGPDLTFDPTARMGVFALFVGGALFKLQANGINQAIVQRYLTLPNIRDVKRALVLSLIGFMMIMMMCVYIGMLAFAEFYHCDPITTGLARAKDQVIPLYVVKNVGHIPGLVGLFVAGVFSAALSSLSTALNALSGVILKDFVEPYRKKPLTERQTAYMLRGVVVSFGLISMASVPIVQRLGLVMQLSSTVAAITCGPLLGAFSVGMLLPFVKTESLLTGISCAASLTAYIVVKAQIAIFTGALTFPAKLVSVEDCDYTFDLPDNWNSTTTATPTVPSSRGIHEISFLWYTAVGSVGTVLGSLLATLYFGRQDPRVVDKELVSPVVRNFWYGKYDSVDTEEKTDLNLHQSETQPKLEQSEKS</sequence>
<feature type="transmembrane region" description="Helical" evidence="12">
    <location>
        <begin position="500"/>
        <end position="521"/>
    </location>
</feature>
<keyword evidence="8" id="KW-0406">Ion transport</keyword>
<keyword evidence="3" id="KW-0813">Transport</keyword>